<feature type="transmembrane region" description="Helical" evidence="7">
    <location>
        <begin position="151"/>
        <end position="169"/>
    </location>
</feature>
<dbReference type="KEGG" id="xba:C7S18_22225"/>
<evidence type="ECO:0000313" key="9">
    <source>
        <dbReference type="EMBL" id="AVP99723.1"/>
    </source>
</evidence>
<dbReference type="PANTHER" id="PTHR32322">
    <property type="entry name" value="INNER MEMBRANE TRANSPORTER"/>
    <property type="match status" value="1"/>
</dbReference>
<organism evidence="9 10">
    <name type="scientific">Ahniella affigens</name>
    <dbReference type="NCBI Taxonomy" id="2021234"/>
    <lineage>
        <taxon>Bacteria</taxon>
        <taxon>Pseudomonadati</taxon>
        <taxon>Pseudomonadota</taxon>
        <taxon>Gammaproteobacteria</taxon>
        <taxon>Lysobacterales</taxon>
        <taxon>Rhodanobacteraceae</taxon>
        <taxon>Ahniella</taxon>
    </lineage>
</organism>
<keyword evidence="10" id="KW-1185">Reference proteome</keyword>
<feature type="transmembrane region" description="Helical" evidence="7">
    <location>
        <begin position="245"/>
        <end position="264"/>
    </location>
</feature>
<feature type="domain" description="EamA" evidence="8">
    <location>
        <begin position="154"/>
        <end position="284"/>
    </location>
</feature>
<evidence type="ECO:0000259" key="8">
    <source>
        <dbReference type="Pfam" id="PF00892"/>
    </source>
</evidence>
<dbReference type="InterPro" id="IPR000620">
    <property type="entry name" value="EamA_dom"/>
</dbReference>
<reference evidence="9 10" key="2">
    <citation type="submission" date="2018-03" db="EMBL/GenBank/DDBJ databases">
        <authorList>
            <person name="Keele B.F."/>
        </authorList>
    </citation>
    <scope>NUCLEOTIDE SEQUENCE [LARGE SCALE GENOMIC DNA]</scope>
    <source>
        <strain evidence="9 10">D13</strain>
    </source>
</reference>
<dbReference type="EMBL" id="CP027860">
    <property type="protein sequence ID" value="AVP99723.1"/>
    <property type="molecule type" value="Genomic_DNA"/>
</dbReference>
<evidence type="ECO:0000256" key="5">
    <source>
        <dbReference type="ARBA" id="ARBA00023136"/>
    </source>
</evidence>
<evidence type="ECO:0000256" key="7">
    <source>
        <dbReference type="SAM" id="Phobius"/>
    </source>
</evidence>
<reference evidence="9 10" key="1">
    <citation type="submission" date="2018-03" db="EMBL/GenBank/DDBJ databases">
        <title>Ahniella affigens gen. nov., sp. nov., a gammaproteobacterium isolated from sandy soil near a stream.</title>
        <authorList>
            <person name="Ko Y."/>
            <person name="Kim J.-H."/>
        </authorList>
    </citation>
    <scope>NUCLEOTIDE SEQUENCE [LARGE SCALE GENOMIC DNA]</scope>
    <source>
        <strain evidence="9 10">D13</strain>
    </source>
</reference>
<dbReference type="OrthoDB" id="9810556at2"/>
<proteinExistence type="inferred from homology"/>
<evidence type="ECO:0000256" key="2">
    <source>
        <dbReference type="ARBA" id="ARBA00007362"/>
    </source>
</evidence>
<feature type="transmembrane region" description="Helical" evidence="7">
    <location>
        <begin position="99"/>
        <end position="120"/>
    </location>
</feature>
<evidence type="ECO:0000256" key="1">
    <source>
        <dbReference type="ARBA" id="ARBA00004141"/>
    </source>
</evidence>
<dbReference type="SUPFAM" id="SSF103481">
    <property type="entry name" value="Multidrug resistance efflux transporter EmrE"/>
    <property type="match status" value="2"/>
</dbReference>
<name>A0A2P1PY15_9GAMM</name>
<accession>A0A2P1PY15</accession>
<gene>
    <name evidence="9" type="ORF">C7S18_22225</name>
</gene>
<dbReference type="AlphaFoldDB" id="A0A2P1PY15"/>
<dbReference type="PANTHER" id="PTHR32322:SF2">
    <property type="entry name" value="EAMA DOMAIN-CONTAINING PROTEIN"/>
    <property type="match status" value="1"/>
</dbReference>
<dbReference type="RefSeq" id="WP_106893642.1">
    <property type="nucleotide sequence ID" value="NZ_CP027860.1"/>
</dbReference>
<evidence type="ECO:0000256" key="4">
    <source>
        <dbReference type="ARBA" id="ARBA00022989"/>
    </source>
</evidence>
<feature type="transmembrane region" description="Helical" evidence="7">
    <location>
        <begin position="37"/>
        <end position="59"/>
    </location>
</feature>
<feature type="region of interest" description="Disordered" evidence="6">
    <location>
        <begin position="295"/>
        <end position="315"/>
    </location>
</feature>
<feature type="transmembrane region" description="Helical" evidence="7">
    <location>
        <begin position="71"/>
        <end position="93"/>
    </location>
</feature>
<feature type="transmembrane region" description="Helical" evidence="7">
    <location>
        <begin position="12"/>
        <end position="31"/>
    </location>
</feature>
<feature type="domain" description="EamA" evidence="8">
    <location>
        <begin position="18"/>
        <end position="142"/>
    </location>
</feature>
<dbReference type="GO" id="GO:0016020">
    <property type="term" value="C:membrane"/>
    <property type="evidence" value="ECO:0007669"/>
    <property type="project" value="UniProtKB-SubCell"/>
</dbReference>
<dbReference type="InterPro" id="IPR050638">
    <property type="entry name" value="AA-Vitamin_Transporters"/>
</dbReference>
<feature type="transmembrane region" description="Helical" evidence="7">
    <location>
        <begin position="127"/>
        <end position="145"/>
    </location>
</feature>
<comment type="similarity">
    <text evidence="2">Belongs to the EamA transporter family.</text>
</comment>
<evidence type="ECO:0000256" key="3">
    <source>
        <dbReference type="ARBA" id="ARBA00022692"/>
    </source>
</evidence>
<feature type="transmembrane region" description="Helical" evidence="7">
    <location>
        <begin position="176"/>
        <end position="202"/>
    </location>
</feature>
<dbReference type="InterPro" id="IPR037185">
    <property type="entry name" value="EmrE-like"/>
</dbReference>
<keyword evidence="5 7" id="KW-0472">Membrane</keyword>
<keyword evidence="4 7" id="KW-1133">Transmembrane helix</keyword>
<feature type="transmembrane region" description="Helical" evidence="7">
    <location>
        <begin position="214"/>
        <end position="233"/>
    </location>
</feature>
<evidence type="ECO:0000313" key="10">
    <source>
        <dbReference type="Proteomes" id="UP000241074"/>
    </source>
</evidence>
<protein>
    <submittedName>
        <fullName evidence="9">EamA family transporter</fullName>
    </submittedName>
</protein>
<feature type="transmembrane region" description="Helical" evidence="7">
    <location>
        <begin position="270"/>
        <end position="286"/>
    </location>
</feature>
<dbReference type="Proteomes" id="UP000241074">
    <property type="component" value="Chromosome"/>
</dbReference>
<sequence length="315" mass="33233">MTTATSTHTSVLPPIDFFLLAAIWGASYLFMRLATEALAPFVLAEVRLLLGACLLLPLCYRHILPLPIQMWGRIALVSVFNMAGPAMLFSWAAHQIPSGVNAIAGAMTVVFTSLIGVAVFRERLHWRAALGILGGLLSVTLLARSKLGDVTLGWPVLGGVVASLCYGIGLHLAKRLLVGVPAMALAAAAMICSALMILPFTLGQWPRQVPPMHATLSTILLGLLCTGFAYVLYYRLVARIGPARTSAVSYLIPVFGVTFGALFLHETVTMAMGLSGLLILVSIGLCQSGNSPQRAGSAGIAGPPAPTTQRADCTR</sequence>
<comment type="subcellular location">
    <subcellularLocation>
        <location evidence="1">Membrane</location>
        <topology evidence="1">Multi-pass membrane protein</topology>
    </subcellularLocation>
</comment>
<dbReference type="Pfam" id="PF00892">
    <property type="entry name" value="EamA"/>
    <property type="match status" value="2"/>
</dbReference>
<keyword evidence="3 7" id="KW-0812">Transmembrane</keyword>
<evidence type="ECO:0000256" key="6">
    <source>
        <dbReference type="SAM" id="MobiDB-lite"/>
    </source>
</evidence>